<dbReference type="AlphaFoldDB" id="A0A2T6C631"/>
<feature type="transmembrane region" description="Helical" evidence="1">
    <location>
        <begin position="54"/>
        <end position="72"/>
    </location>
</feature>
<name>A0A2T6C631_9FLAO</name>
<evidence type="ECO:0000256" key="1">
    <source>
        <dbReference type="SAM" id="Phobius"/>
    </source>
</evidence>
<keyword evidence="3" id="KW-1185">Reference proteome</keyword>
<dbReference type="EMBL" id="QBKT01000001">
    <property type="protein sequence ID" value="PTX63791.1"/>
    <property type="molecule type" value="Genomic_DNA"/>
</dbReference>
<protein>
    <submittedName>
        <fullName evidence="2">Uncharacterized protein</fullName>
    </submittedName>
</protein>
<dbReference type="Proteomes" id="UP000244090">
    <property type="component" value="Unassembled WGS sequence"/>
</dbReference>
<reference evidence="2 3" key="1">
    <citation type="submission" date="2018-04" db="EMBL/GenBank/DDBJ databases">
        <title>Genomic Encyclopedia of Archaeal and Bacterial Type Strains, Phase II (KMG-II): from individual species to whole genera.</title>
        <authorList>
            <person name="Goeker M."/>
        </authorList>
    </citation>
    <scope>NUCLEOTIDE SEQUENCE [LARGE SCALE GENOMIC DNA]</scope>
    <source>
        <strain evidence="2 3">DSM 25731</strain>
    </source>
</reference>
<keyword evidence="1" id="KW-0812">Transmembrane</keyword>
<feature type="transmembrane region" description="Helical" evidence="1">
    <location>
        <begin position="27"/>
        <end position="47"/>
    </location>
</feature>
<dbReference type="RefSeq" id="WP_108113164.1">
    <property type="nucleotide sequence ID" value="NZ_QBKT01000001.1"/>
</dbReference>
<keyword evidence="1" id="KW-0472">Membrane</keyword>
<sequence length="151" mass="17741">MEAKHQILLEFYKKHENSMLNHESQRASMTNIILTVSTILTAVITNVEVSIEKMILSALLMILGLFGSFFSIKHYERFSWHLYCSRLYKEKIHEDFPNTSIDNDLAKKKIRERFGWIHKSRLYKYWISIQIIISVIGLILTILSIVQYSSS</sequence>
<organism evidence="2 3">
    <name type="scientific">Kordia periserrulae</name>
    <dbReference type="NCBI Taxonomy" id="701523"/>
    <lineage>
        <taxon>Bacteria</taxon>
        <taxon>Pseudomonadati</taxon>
        <taxon>Bacteroidota</taxon>
        <taxon>Flavobacteriia</taxon>
        <taxon>Flavobacteriales</taxon>
        <taxon>Flavobacteriaceae</taxon>
        <taxon>Kordia</taxon>
    </lineage>
</organism>
<proteinExistence type="predicted"/>
<feature type="transmembrane region" description="Helical" evidence="1">
    <location>
        <begin position="125"/>
        <end position="146"/>
    </location>
</feature>
<gene>
    <name evidence="2" type="ORF">C8N46_101399</name>
</gene>
<evidence type="ECO:0000313" key="2">
    <source>
        <dbReference type="EMBL" id="PTX63791.1"/>
    </source>
</evidence>
<comment type="caution">
    <text evidence="2">The sequence shown here is derived from an EMBL/GenBank/DDBJ whole genome shotgun (WGS) entry which is preliminary data.</text>
</comment>
<keyword evidence="1" id="KW-1133">Transmembrane helix</keyword>
<accession>A0A2T6C631</accession>
<dbReference type="OrthoDB" id="3390413at2"/>
<evidence type="ECO:0000313" key="3">
    <source>
        <dbReference type="Proteomes" id="UP000244090"/>
    </source>
</evidence>